<name>A0AAD6SPY1_9AGAR</name>
<dbReference type="AlphaFoldDB" id="A0AAD6SPY1"/>
<protein>
    <submittedName>
        <fullName evidence="2">Uncharacterized protein</fullName>
    </submittedName>
</protein>
<comment type="caution">
    <text evidence="2">The sequence shown here is derived from an EMBL/GenBank/DDBJ whole genome shotgun (WGS) entry which is preliminary data.</text>
</comment>
<evidence type="ECO:0000256" key="1">
    <source>
        <dbReference type="SAM" id="SignalP"/>
    </source>
</evidence>
<feature type="signal peptide" evidence="1">
    <location>
        <begin position="1"/>
        <end position="23"/>
    </location>
</feature>
<evidence type="ECO:0000313" key="2">
    <source>
        <dbReference type="EMBL" id="KAJ7030971.1"/>
    </source>
</evidence>
<keyword evidence="1" id="KW-0732">Signal</keyword>
<keyword evidence="3" id="KW-1185">Reference proteome</keyword>
<accession>A0AAD6SPY1</accession>
<proteinExistence type="predicted"/>
<dbReference type="Proteomes" id="UP001218188">
    <property type="component" value="Unassembled WGS sequence"/>
</dbReference>
<gene>
    <name evidence="2" type="ORF">C8F04DRAFT_1397526</name>
</gene>
<dbReference type="EMBL" id="JARJCM010000085">
    <property type="protein sequence ID" value="KAJ7030971.1"/>
    <property type="molecule type" value="Genomic_DNA"/>
</dbReference>
<feature type="chain" id="PRO_5042206851" evidence="1">
    <location>
        <begin position="24"/>
        <end position="305"/>
    </location>
</feature>
<reference evidence="2" key="1">
    <citation type="submission" date="2023-03" db="EMBL/GenBank/DDBJ databases">
        <title>Massive genome expansion in bonnet fungi (Mycena s.s.) driven by repeated elements and novel gene families across ecological guilds.</title>
        <authorList>
            <consortium name="Lawrence Berkeley National Laboratory"/>
            <person name="Harder C.B."/>
            <person name="Miyauchi S."/>
            <person name="Viragh M."/>
            <person name="Kuo A."/>
            <person name="Thoen E."/>
            <person name="Andreopoulos B."/>
            <person name="Lu D."/>
            <person name="Skrede I."/>
            <person name="Drula E."/>
            <person name="Henrissat B."/>
            <person name="Morin E."/>
            <person name="Kohler A."/>
            <person name="Barry K."/>
            <person name="LaButti K."/>
            <person name="Morin E."/>
            <person name="Salamov A."/>
            <person name="Lipzen A."/>
            <person name="Mereny Z."/>
            <person name="Hegedus B."/>
            <person name="Baldrian P."/>
            <person name="Stursova M."/>
            <person name="Weitz H."/>
            <person name="Taylor A."/>
            <person name="Grigoriev I.V."/>
            <person name="Nagy L.G."/>
            <person name="Martin F."/>
            <person name="Kauserud H."/>
        </authorList>
    </citation>
    <scope>NUCLEOTIDE SEQUENCE</scope>
    <source>
        <strain evidence="2">CBHHK200</strain>
    </source>
</reference>
<evidence type="ECO:0000313" key="3">
    <source>
        <dbReference type="Proteomes" id="UP001218188"/>
    </source>
</evidence>
<organism evidence="2 3">
    <name type="scientific">Mycena alexandri</name>
    <dbReference type="NCBI Taxonomy" id="1745969"/>
    <lineage>
        <taxon>Eukaryota</taxon>
        <taxon>Fungi</taxon>
        <taxon>Dikarya</taxon>
        <taxon>Basidiomycota</taxon>
        <taxon>Agaricomycotina</taxon>
        <taxon>Agaricomycetes</taxon>
        <taxon>Agaricomycetidae</taxon>
        <taxon>Agaricales</taxon>
        <taxon>Marasmiineae</taxon>
        <taxon>Mycenaceae</taxon>
        <taxon>Mycena</taxon>
    </lineage>
</organism>
<sequence length="305" mass="33820">MSHFHILVVFVFALLVVLATGSAEVDRGRYTVSPSTRRAPSSSPRCKPISLAELKAMPFWQTFYDRLSVIVWGHPGEFDTWKHQGIYPFSLETTFDDGSDEARVCSEGTITFQTIGEPICYVTTTYSKEAVVPASGNIRFDYPTGLSTVVAGTVTKVGAPLTGRRTYETAFKVQDVTPTGADSVPGKMNTTHTANALYPDIQGNSFEVDANSEHDTYLSIHRRPGELCSINYHNTTCIQEATGQAAFSLWGAVRVGFDSRVNGHYYWVLWFDSWVPGNQVWSYSQFNATITTTGTNDYIPGWECK</sequence>